<accession>A0A0V0ZYL4</accession>
<dbReference type="Proteomes" id="UP000054783">
    <property type="component" value="Unassembled WGS sequence"/>
</dbReference>
<gene>
    <name evidence="1" type="ORF">T12_11622</name>
</gene>
<protein>
    <submittedName>
        <fullName evidence="1">Uncharacterized protein</fullName>
    </submittedName>
</protein>
<organism evidence="1 2">
    <name type="scientific">Trichinella patagoniensis</name>
    <dbReference type="NCBI Taxonomy" id="990121"/>
    <lineage>
        <taxon>Eukaryota</taxon>
        <taxon>Metazoa</taxon>
        <taxon>Ecdysozoa</taxon>
        <taxon>Nematoda</taxon>
        <taxon>Enoplea</taxon>
        <taxon>Dorylaimia</taxon>
        <taxon>Trichinellida</taxon>
        <taxon>Trichinellidae</taxon>
        <taxon>Trichinella</taxon>
    </lineage>
</organism>
<evidence type="ECO:0000313" key="2">
    <source>
        <dbReference type="Proteomes" id="UP000054783"/>
    </source>
</evidence>
<keyword evidence="2" id="KW-1185">Reference proteome</keyword>
<name>A0A0V0ZYL4_9BILA</name>
<reference evidence="1 2" key="1">
    <citation type="submission" date="2015-01" db="EMBL/GenBank/DDBJ databases">
        <title>Evolution of Trichinella species and genotypes.</title>
        <authorList>
            <person name="Korhonen P.K."/>
            <person name="Edoardo P."/>
            <person name="Giuseppe L.R."/>
            <person name="Gasser R.B."/>
        </authorList>
    </citation>
    <scope>NUCLEOTIDE SEQUENCE [LARGE SCALE GENOMIC DNA]</scope>
    <source>
        <strain evidence="1">ISS2496</strain>
    </source>
</reference>
<comment type="caution">
    <text evidence="1">The sequence shown here is derived from an EMBL/GenBank/DDBJ whole genome shotgun (WGS) entry which is preliminary data.</text>
</comment>
<dbReference type="AlphaFoldDB" id="A0A0V0ZYL4"/>
<evidence type="ECO:0000313" key="1">
    <source>
        <dbReference type="EMBL" id="KRY17278.1"/>
    </source>
</evidence>
<proteinExistence type="predicted"/>
<sequence length="87" mass="10267">MNNRQTLAGVCAYSIIHWEYTRILRYSYAVLEWASLGAHVPHFQTSLVMLPSLPSIQESCDRSCRTRFTYRSTARFWPSIFDWLFTN</sequence>
<dbReference type="EMBL" id="JYDQ01000064">
    <property type="protein sequence ID" value="KRY17278.1"/>
    <property type="molecule type" value="Genomic_DNA"/>
</dbReference>
<dbReference type="OrthoDB" id="10385842at2759"/>